<reference evidence="4" key="1">
    <citation type="submission" date="2016-01" db="EMBL/GenBank/DDBJ databases">
        <title>Draft genome of Chromobacterium sp. F49.</title>
        <authorList>
            <person name="Hong K.W."/>
        </authorList>
    </citation>
    <scope>NUCLEOTIDE SEQUENCE [LARGE SCALE GENOMIC DNA]</scope>
    <source>
        <strain evidence="4">P7IIIA</strain>
    </source>
</reference>
<comment type="caution">
    <text evidence="3">The sequence shown here is derived from an EMBL/GenBank/DDBJ whole genome shotgun (WGS) entry which is preliminary data.</text>
</comment>
<evidence type="ECO:0000313" key="4">
    <source>
        <dbReference type="Proteomes" id="UP000076567"/>
    </source>
</evidence>
<dbReference type="InterPro" id="IPR003494">
    <property type="entry name" value="SHS2_FtsA"/>
</dbReference>
<dbReference type="Pfam" id="PF14450">
    <property type="entry name" value="FtsA"/>
    <property type="match status" value="1"/>
</dbReference>
<dbReference type="EMBL" id="LRFC01000037">
    <property type="protein sequence ID" value="KZE64601.1"/>
    <property type="molecule type" value="Genomic_DNA"/>
</dbReference>
<feature type="domain" description="SHS2" evidence="2">
    <location>
        <begin position="23"/>
        <end position="221"/>
    </location>
</feature>
<dbReference type="InterPro" id="IPR043129">
    <property type="entry name" value="ATPase_NBD"/>
</dbReference>
<evidence type="ECO:0000259" key="2">
    <source>
        <dbReference type="SMART" id="SM00842"/>
    </source>
</evidence>
<dbReference type="Gene3D" id="3.30.1490.300">
    <property type="match status" value="1"/>
</dbReference>
<protein>
    <recommendedName>
        <fullName evidence="2">SHS2 domain-containing protein</fullName>
    </recommendedName>
</protein>
<sequence>MHATTTNTSIVSKRGAFVDKNLLFALDIGTRSVVGMILRQHSNGKYEVLHMKTIEHDERSMLDGQIHHIPAVAKVIKNIKKQLELEVGPLNRVCVAAAGRALKTVKGRSEKDITLNAVSFQQEVIQMELAAVQQAQNQLARLLDEKSNLLYDCVGYSVLHYYLDDQEIGSFIGQQGNTASVEVIATFLPRVVVDSLMKALQEADLEMEALTLEPIAAINVLIPSSMRKLNVALVDIGAGTSDIAITAQGTIVAYGMVPIAGDEITEAVSSEFLLDFPIAEHVKRSLVDSEYVEYTDILGFPSKKSKDEVILAIEKSIENLAEGITREIFQLNAKAPQAVMLVGGGSLTPTLREKMADKLNLPIERVAVRGVNAIQSLIPTLKDEGPELVTPVGIGIAAKENPVRYVTVTVNGKMIRLFQVKMLTIGDALIAAGANLSKLYGKPGMGLMVRMNQEVMMFKGEVGSSPVITMDGTSASITDEIVEGAVIHFEEGKNGADAAISVKDAFQTHTVKTLYINGEPEEFETLYYVNHQLVSPETILKDKDDCRTVYPSKISDILDLKGWIRTSDESIFSILIDGKPVNLSYSPNHSFCLNGKAITEHDDWSDEDHLTCISLRDQQITLKNAIEVLEVNLIQSCTVTFNGEEITLTRPLFTFYRDGEELHADSILMANDELIMRKRNHQPFIFQDVFTQVDLTIQPQPGESLIILKNNEKAGFQTELQTGDHLILKFEVLV</sequence>
<evidence type="ECO:0000313" key="3">
    <source>
        <dbReference type="EMBL" id="KZE64601.1"/>
    </source>
</evidence>
<dbReference type="GO" id="GO:0051301">
    <property type="term" value="P:cell division"/>
    <property type="evidence" value="ECO:0007669"/>
    <property type="project" value="InterPro"/>
</dbReference>
<accession>A0A165N4R6</accession>
<feature type="coiled-coil region" evidence="1">
    <location>
        <begin position="125"/>
        <end position="152"/>
    </location>
</feature>
<proteinExistence type="predicted"/>
<dbReference type="PANTHER" id="PTHR32432">
    <property type="entry name" value="CELL DIVISION PROTEIN FTSA-RELATED"/>
    <property type="match status" value="1"/>
</dbReference>
<dbReference type="SMART" id="SM00842">
    <property type="entry name" value="FtsA"/>
    <property type="match status" value="1"/>
</dbReference>
<dbReference type="PANTHER" id="PTHR32432:SF3">
    <property type="entry name" value="ETHANOLAMINE UTILIZATION PROTEIN EUTJ"/>
    <property type="match status" value="1"/>
</dbReference>
<dbReference type="SUPFAM" id="SSF53067">
    <property type="entry name" value="Actin-like ATPase domain"/>
    <property type="match status" value="2"/>
</dbReference>
<keyword evidence="1" id="KW-0175">Coiled coil</keyword>
<evidence type="ECO:0000256" key="1">
    <source>
        <dbReference type="SAM" id="Coils"/>
    </source>
</evidence>
<dbReference type="Gene3D" id="3.30.420.40">
    <property type="match status" value="2"/>
</dbReference>
<dbReference type="Proteomes" id="UP000076567">
    <property type="component" value="Unassembled WGS sequence"/>
</dbReference>
<name>A0A165N4R6_9BACL</name>
<gene>
    <name evidence="3" type="ORF">AWM68_10700</name>
</gene>
<organism evidence="3 4">
    <name type="scientific">Fictibacillus phosphorivorans</name>
    <dbReference type="NCBI Taxonomy" id="1221500"/>
    <lineage>
        <taxon>Bacteria</taxon>
        <taxon>Bacillati</taxon>
        <taxon>Bacillota</taxon>
        <taxon>Bacilli</taxon>
        <taxon>Bacillales</taxon>
        <taxon>Fictibacillaceae</taxon>
        <taxon>Fictibacillus</taxon>
    </lineage>
</organism>
<dbReference type="AlphaFoldDB" id="A0A165N4R6"/>
<dbReference type="InterPro" id="IPR050696">
    <property type="entry name" value="FtsA/MreB"/>
</dbReference>
<dbReference type="CDD" id="cd24004">
    <property type="entry name" value="ASKHA_NBD_PilM-like"/>
    <property type="match status" value="1"/>
</dbReference>
<keyword evidence="4" id="KW-1185">Reference proteome</keyword>